<dbReference type="EMBL" id="CP017480">
    <property type="protein sequence ID" value="APG05165.1"/>
    <property type="molecule type" value="Genomic_DNA"/>
</dbReference>
<dbReference type="STRING" id="1440763.BJI69_15500"/>
<evidence type="ECO:0000313" key="2">
    <source>
        <dbReference type="Proteomes" id="UP000182987"/>
    </source>
</evidence>
<gene>
    <name evidence="1" type="ORF">BJI69_15500</name>
</gene>
<dbReference type="OrthoDB" id="5679686at2"/>
<dbReference type="InterPro" id="IPR029063">
    <property type="entry name" value="SAM-dependent_MTases_sf"/>
</dbReference>
<dbReference type="Proteomes" id="UP000182987">
    <property type="component" value="Chromosome"/>
</dbReference>
<proteinExistence type="predicted"/>
<reference evidence="2" key="1">
    <citation type="submission" date="2016-09" db="EMBL/GenBank/DDBJ databases">
        <authorList>
            <person name="Lysoe E."/>
        </authorList>
    </citation>
    <scope>NUCLEOTIDE SEQUENCE [LARGE SCALE GENOMIC DNA]</scope>
    <source>
        <strain evidence="2">LJ96T</strain>
    </source>
</reference>
<dbReference type="KEGG" id="lrz:BJI69_15500"/>
<sequence length="242" mass="26886">MSSHPAPKDTPAPLWHTRYGITAAVATDHVVARSLQLYGEWAEHETNLLSGLVEEGQTLLEVGGDFAAHTLWMAHAVGPLGQVHVVEPRRLRFQQLCANIALNQLDNVFTHPVWLDRNPGQRTLDARESVRAVTIDSLQLEAIHLMKFNLADTLVDALAGARETLREHRPLLYVRLSGMEQAAQEVATIKALGYRVWSHVPYLYNSDNHAGVENNIFPGIVQQNAIAAPADSHFEFGDRLEL</sequence>
<accession>A0A1L3EVT3</accession>
<dbReference type="RefSeq" id="WP_046977560.1">
    <property type="nucleotide sequence ID" value="NZ_CP017480.1"/>
</dbReference>
<dbReference type="Gene3D" id="3.40.50.150">
    <property type="entry name" value="Vaccinia Virus protein VP39"/>
    <property type="match status" value="1"/>
</dbReference>
<protein>
    <recommendedName>
        <fullName evidence="3">Methyltransferase FkbM domain-containing protein</fullName>
    </recommendedName>
</protein>
<dbReference type="AlphaFoldDB" id="A0A1L3EVT3"/>
<evidence type="ECO:0008006" key="3">
    <source>
        <dbReference type="Google" id="ProtNLM"/>
    </source>
</evidence>
<dbReference type="SUPFAM" id="SSF53335">
    <property type="entry name" value="S-adenosyl-L-methionine-dependent methyltransferases"/>
    <property type="match status" value="1"/>
</dbReference>
<name>A0A1L3EVT3_9GAMM</name>
<keyword evidence="2" id="KW-1185">Reference proteome</keyword>
<organism evidence="1 2">
    <name type="scientific">Luteibacter rhizovicinus DSM 16549</name>
    <dbReference type="NCBI Taxonomy" id="1440763"/>
    <lineage>
        <taxon>Bacteria</taxon>
        <taxon>Pseudomonadati</taxon>
        <taxon>Pseudomonadota</taxon>
        <taxon>Gammaproteobacteria</taxon>
        <taxon>Lysobacterales</taxon>
        <taxon>Rhodanobacteraceae</taxon>
        <taxon>Luteibacter</taxon>
    </lineage>
</organism>
<evidence type="ECO:0000313" key="1">
    <source>
        <dbReference type="EMBL" id="APG05165.1"/>
    </source>
</evidence>